<feature type="transmembrane region" description="Helical" evidence="2">
    <location>
        <begin position="194"/>
        <end position="211"/>
    </location>
</feature>
<dbReference type="RefSeq" id="WP_068175822.1">
    <property type="nucleotide sequence ID" value="NZ_AOGK01000009.1"/>
</dbReference>
<evidence type="ECO:0000313" key="4">
    <source>
        <dbReference type="Proteomes" id="UP001152876"/>
    </source>
</evidence>
<dbReference type="InterPro" id="IPR036869">
    <property type="entry name" value="J_dom_sf"/>
</dbReference>
<dbReference type="SUPFAM" id="SSF46565">
    <property type="entry name" value="Chaperone J-domain"/>
    <property type="match status" value="1"/>
</dbReference>
<accession>A0A9X4NWS3</accession>
<evidence type="ECO:0000256" key="1">
    <source>
        <dbReference type="SAM" id="MobiDB-lite"/>
    </source>
</evidence>
<organism evidence="3 4">
    <name type="scientific">Hydrogenophaga taeniospiralis CCUG 15921</name>
    <dbReference type="NCBI Taxonomy" id="1281780"/>
    <lineage>
        <taxon>Bacteria</taxon>
        <taxon>Pseudomonadati</taxon>
        <taxon>Pseudomonadota</taxon>
        <taxon>Betaproteobacteria</taxon>
        <taxon>Burkholderiales</taxon>
        <taxon>Comamonadaceae</taxon>
        <taxon>Hydrogenophaga</taxon>
    </lineage>
</organism>
<feature type="region of interest" description="Disordered" evidence="1">
    <location>
        <begin position="228"/>
        <end position="262"/>
    </location>
</feature>
<evidence type="ECO:0000256" key="2">
    <source>
        <dbReference type="SAM" id="Phobius"/>
    </source>
</evidence>
<reference evidence="3" key="1">
    <citation type="submission" date="2013-01" db="EMBL/GenBank/DDBJ databases">
        <title>Genome draft of Hydrogenophaga taeniospiralis 2K1.</title>
        <authorList>
            <person name="Gomila M."/>
            <person name="Lalucat J."/>
        </authorList>
    </citation>
    <scope>NUCLEOTIDE SEQUENCE</scope>
    <source>
        <strain evidence="3">CCUG 15921</strain>
    </source>
</reference>
<dbReference type="Gene3D" id="1.10.287.110">
    <property type="entry name" value="DnaJ domain"/>
    <property type="match status" value="1"/>
</dbReference>
<dbReference type="OrthoDB" id="9782583at2"/>
<keyword evidence="2" id="KW-0812">Transmembrane</keyword>
<proteinExistence type="predicted"/>
<keyword evidence="2" id="KW-1133">Transmembrane helix</keyword>
<dbReference type="Proteomes" id="UP001152876">
    <property type="component" value="Unassembled WGS sequence"/>
</dbReference>
<sequence>MTPIDRSRLPTALLDFERSPGRYRVVLREPRALFEHIGSVMQIAAGRPVEGLPAEPANAPALRRAARFFVRTVMLRPGSDPLTLLGLHPGFEPAQLREHYRLMIRLTHPDFDAAGEGWPADAATRVNLANDRLSSPEKRAQHALAWHTPAGDVPAAIAGAPRRPQPLLPQPARPRPTFAHDETRAGWRSLRARLALAGMGAVFMAGAFLLVDPMDNEGALVVRRAPPVQAPVLPPSPEPGTPSPEDAAPLQDAARVPEAPRP</sequence>
<feature type="compositionally biased region" description="Pro residues" evidence="1">
    <location>
        <begin position="228"/>
        <end position="242"/>
    </location>
</feature>
<name>A0A9X4NWS3_9BURK</name>
<evidence type="ECO:0000313" key="3">
    <source>
        <dbReference type="EMBL" id="MDG5975930.1"/>
    </source>
</evidence>
<dbReference type="EMBL" id="AOGK01000009">
    <property type="protein sequence ID" value="MDG5975930.1"/>
    <property type="molecule type" value="Genomic_DNA"/>
</dbReference>
<comment type="caution">
    <text evidence="3">The sequence shown here is derived from an EMBL/GenBank/DDBJ whole genome shotgun (WGS) entry which is preliminary data.</text>
</comment>
<protein>
    <submittedName>
        <fullName evidence="3">Molecular chaperone DnaJ</fullName>
    </submittedName>
</protein>
<keyword evidence="4" id="KW-1185">Reference proteome</keyword>
<gene>
    <name evidence="3" type="ORF">H010_11739</name>
</gene>
<keyword evidence="2" id="KW-0472">Membrane</keyword>
<dbReference type="AlphaFoldDB" id="A0A9X4NWS3"/>